<name>A0A4V2RD01_9HYPH</name>
<organism evidence="2 3">
    <name type="scientific">Sinorhizobium americanum</name>
    <dbReference type="NCBI Taxonomy" id="194963"/>
    <lineage>
        <taxon>Bacteria</taxon>
        <taxon>Pseudomonadati</taxon>
        <taxon>Pseudomonadota</taxon>
        <taxon>Alphaproteobacteria</taxon>
        <taxon>Hyphomicrobiales</taxon>
        <taxon>Rhizobiaceae</taxon>
        <taxon>Sinorhizobium/Ensifer group</taxon>
        <taxon>Sinorhizobium</taxon>
    </lineage>
</organism>
<dbReference type="Proteomes" id="UP000295043">
    <property type="component" value="Unassembled WGS sequence"/>
</dbReference>
<evidence type="ECO:0000256" key="1">
    <source>
        <dbReference type="SAM" id="SignalP"/>
    </source>
</evidence>
<dbReference type="EMBL" id="SLVU01000023">
    <property type="protein sequence ID" value="TCN22780.1"/>
    <property type="molecule type" value="Genomic_DNA"/>
</dbReference>
<dbReference type="AlphaFoldDB" id="A0A4V2RD01"/>
<feature type="chain" id="PRO_5020389369" evidence="1">
    <location>
        <begin position="20"/>
        <end position="115"/>
    </location>
</feature>
<feature type="signal peptide" evidence="1">
    <location>
        <begin position="1"/>
        <end position="19"/>
    </location>
</feature>
<protein>
    <submittedName>
        <fullName evidence="2">Uncharacterized protein</fullName>
    </submittedName>
</protein>
<keyword evidence="1" id="KW-0732">Signal</keyword>
<comment type="caution">
    <text evidence="2">The sequence shown here is derived from an EMBL/GenBank/DDBJ whole genome shotgun (WGS) entry which is preliminary data.</text>
</comment>
<sequence>MYRYTILAALCLTAGNAFAGELKALQGGSIDLGAYHGVIYYTEADSGFRVVTTIADGAEGSPVRFEATLEEGQSLAISVPGGLGEPSKALEISRAGGRLLMNGIDTTPKLVHAGR</sequence>
<evidence type="ECO:0000313" key="3">
    <source>
        <dbReference type="Proteomes" id="UP000295043"/>
    </source>
</evidence>
<gene>
    <name evidence="2" type="ORF">EV184_12325</name>
</gene>
<proteinExistence type="predicted"/>
<accession>A0A4V2RD01</accession>
<dbReference type="RefSeq" id="WP_132079744.1">
    <property type="nucleotide sequence ID" value="NZ_SLVU01000023.1"/>
</dbReference>
<reference evidence="2 3" key="1">
    <citation type="submission" date="2019-03" db="EMBL/GenBank/DDBJ databases">
        <title>Genomic Encyclopedia of Type Strains, Phase IV (KMG-V): Genome sequencing to study the core and pangenomes of soil and plant-associated prokaryotes.</title>
        <authorList>
            <person name="Whitman W."/>
        </authorList>
    </citation>
    <scope>NUCLEOTIDE SEQUENCE [LARGE SCALE GENOMIC DNA]</scope>
    <source>
        <strain evidence="2 3">23C40</strain>
    </source>
</reference>
<evidence type="ECO:0000313" key="2">
    <source>
        <dbReference type="EMBL" id="TCN22780.1"/>
    </source>
</evidence>